<dbReference type="EMBL" id="RBZP01000024">
    <property type="protein sequence ID" value="RKQ29341.1"/>
    <property type="molecule type" value="Genomic_DNA"/>
</dbReference>
<organism evidence="1 2">
    <name type="scientific">Oceanobacillus halophilus</name>
    <dbReference type="NCBI Taxonomy" id="930130"/>
    <lineage>
        <taxon>Bacteria</taxon>
        <taxon>Bacillati</taxon>
        <taxon>Bacillota</taxon>
        <taxon>Bacilli</taxon>
        <taxon>Bacillales</taxon>
        <taxon>Bacillaceae</taxon>
        <taxon>Oceanobacillus</taxon>
    </lineage>
</organism>
<dbReference type="Proteomes" id="UP000269301">
    <property type="component" value="Unassembled WGS sequence"/>
</dbReference>
<dbReference type="RefSeq" id="WP_121205928.1">
    <property type="nucleotide sequence ID" value="NZ_RBZP01000024.1"/>
</dbReference>
<keyword evidence="2" id="KW-1185">Reference proteome</keyword>
<evidence type="ECO:0000313" key="2">
    <source>
        <dbReference type="Proteomes" id="UP000269301"/>
    </source>
</evidence>
<dbReference type="InterPro" id="IPR017647">
    <property type="entry name" value="Dnd_assoc_3"/>
</dbReference>
<gene>
    <name evidence="1" type="primary">dptF</name>
    <name evidence="1" type="ORF">D8M06_17760</name>
</gene>
<reference evidence="1 2" key="1">
    <citation type="journal article" date="2016" name="Int. J. Syst. Evol. Microbiol.">
        <title>Oceanobacillus halophilus sp. nov., a novel moderately halophilic bacterium from a hypersaline lake.</title>
        <authorList>
            <person name="Amoozegar M.A."/>
            <person name="Bagheri M."/>
            <person name="Makhdoumi A."/>
            <person name="Nikou M.M."/>
            <person name="Fazeli S.A.S."/>
            <person name="Schumann P."/>
            <person name="Sproer C."/>
            <person name="Sanchez-Porro C."/>
            <person name="Ventosa A."/>
        </authorList>
    </citation>
    <scope>NUCLEOTIDE SEQUENCE [LARGE SCALE GENOMIC DNA]</scope>
    <source>
        <strain evidence="1 2">DSM 23996</strain>
    </source>
</reference>
<comment type="caution">
    <text evidence="1">The sequence shown here is derived from an EMBL/GenBank/DDBJ whole genome shotgun (WGS) entry which is preliminary data.</text>
</comment>
<protein>
    <submittedName>
        <fullName evidence="1">DNA phosphorothioation-dependent restriction protein DptF</fullName>
    </submittedName>
</protein>
<dbReference type="OrthoDB" id="257964at2"/>
<accession>A0A494ZUJ5</accession>
<name>A0A494ZUJ5_9BACI</name>
<dbReference type="AlphaFoldDB" id="A0A494ZUJ5"/>
<evidence type="ECO:0000313" key="1">
    <source>
        <dbReference type="EMBL" id="RKQ29341.1"/>
    </source>
</evidence>
<sequence length="591" mass="68324">MKKDTAWEGLNVKGPSTIVTSENLNHSDNRITEKESKFETTLQVLQSSSKESVVNARSFGELRRYMHVERDIQKELGKILTQLKGSGNPSLILLCGSVGDGKSHLLAYMKDNHADLMQNVFVHNDSTESYDPDKNSLDTLEKVLDPFDDGNHPEQHVVIAINLGVLHNFYSSQRKAGKFQALCDFIDQSGVFKKGQQGTKQDQAFYMLNFADSQPYVLTEEGPKSPFFLKLMDKVTIQDTNNPFYRSWLKDDENGIKTTAHYNYFLLQQKEVKESIVQSLIEVMIKKKVFISTRTFYNFLYEIIVPVQNPLVKDDSSIKVNDMLPNLMYGYPDRSPLLAALNEIDPLKRRLESTDQLVGNFLLKTEPLNYVIEELGERVSIGAWNQVNVMHKQNRQMEYSRLLVRQHALLFRKDYDKPYREFVQFLYSFYHGDEDEIGRLFELIETAVYAWKGSPKDRYVFVDSPNKTFRLAVEINMEPQIDELVFGSAEGKEEVEQFTPSLRMGFSQKGQTFLFELDYKLYALLKQISEGYRPNRQDIQDALQFSEFHDRIVKSADKKTNVLLVHRQDGTMLEVKKPRFSKSKYEVGKVK</sequence>
<dbReference type="NCBIfam" id="TIGR03238">
    <property type="entry name" value="dnd_assoc_3"/>
    <property type="match status" value="1"/>
</dbReference>
<proteinExistence type="predicted"/>